<evidence type="ECO:0000313" key="2">
    <source>
        <dbReference type="Proteomes" id="UP001168528"/>
    </source>
</evidence>
<dbReference type="EMBL" id="JAUKPO010000040">
    <property type="protein sequence ID" value="MDO1450998.1"/>
    <property type="molecule type" value="Genomic_DNA"/>
</dbReference>
<dbReference type="RefSeq" id="WP_302041798.1">
    <property type="nucleotide sequence ID" value="NZ_JAUKPO010000040.1"/>
</dbReference>
<evidence type="ECO:0008006" key="3">
    <source>
        <dbReference type="Google" id="ProtNLM"/>
    </source>
</evidence>
<proteinExistence type="predicted"/>
<sequence>MLYLENCAVPSPVMFNCLKHHLGFIHEFILTSVANKNIKALSPQLRLIGESQMDLYLGELTPMLIAHQIIEQLHEKEAFRKAAYIEFIHTQNIGYQTLILSDTSVWILRIGEVEGRHIHIHPGRYSPHTIRVKASTLKTAIALSVWMKLHNYSEATVEMLNFVRKDILGASPVKSFAATEGFGKIFNLIHSE</sequence>
<protein>
    <recommendedName>
        <fullName evidence="3">Beta-lactamase family protein</fullName>
    </recommendedName>
</protein>
<evidence type="ECO:0000313" key="1">
    <source>
        <dbReference type="EMBL" id="MDO1450998.1"/>
    </source>
</evidence>
<organism evidence="1 2">
    <name type="scientific">Rhodocytophaga aerolata</name>
    <dbReference type="NCBI Taxonomy" id="455078"/>
    <lineage>
        <taxon>Bacteria</taxon>
        <taxon>Pseudomonadati</taxon>
        <taxon>Bacteroidota</taxon>
        <taxon>Cytophagia</taxon>
        <taxon>Cytophagales</taxon>
        <taxon>Rhodocytophagaceae</taxon>
        <taxon>Rhodocytophaga</taxon>
    </lineage>
</organism>
<dbReference type="Proteomes" id="UP001168528">
    <property type="component" value="Unassembled WGS sequence"/>
</dbReference>
<accession>A0ABT8RIK2</accession>
<name>A0ABT8RIK2_9BACT</name>
<comment type="caution">
    <text evidence="1">The sequence shown here is derived from an EMBL/GenBank/DDBJ whole genome shotgun (WGS) entry which is preliminary data.</text>
</comment>
<gene>
    <name evidence="1" type="ORF">Q0590_32285</name>
</gene>
<keyword evidence="2" id="KW-1185">Reference proteome</keyword>
<reference evidence="1" key="1">
    <citation type="submission" date="2023-07" db="EMBL/GenBank/DDBJ databases">
        <title>The genome sequence of Rhodocytophaga aerolata KACC 12507.</title>
        <authorList>
            <person name="Zhang X."/>
        </authorList>
    </citation>
    <scope>NUCLEOTIDE SEQUENCE</scope>
    <source>
        <strain evidence="1">KACC 12507</strain>
    </source>
</reference>